<accession>A0A2P2LVK3</accession>
<proteinExistence type="predicted"/>
<reference evidence="1" key="1">
    <citation type="submission" date="2018-02" db="EMBL/GenBank/DDBJ databases">
        <title>Rhizophora mucronata_Transcriptome.</title>
        <authorList>
            <person name="Meera S.P."/>
            <person name="Sreeshan A."/>
            <person name="Augustine A."/>
        </authorList>
    </citation>
    <scope>NUCLEOTIDE SEQUENCE</scope>
    <source>
        <tissue evidence="1">Leaf</tissue>
    </source>
</reference>
<evidence type="ECO:0000313" key="1">
    <source>
        <dbReference type="EMBL" id="MBX22011.1"/>
    </source>
</evidence>
<dbReference type="EMBL" id="GGEC01041527">
    <property type="protein sequence ID" value="MBX22011.1"/>
    <property type="molecule type" value="Transcribed_RNA"/>
</dbReference>
<protein>
    <submittedName>
        <fullName evidence="1">Uncharacterized protein</fullName>
    </submittedName>
</protein>
<sequence length="11" mass="1344">MLDLFYSTQIL</sequence>
<organism evidence="1">
    <name type="scientific">Rhizophora mucronata</name>
    <name type="common">Asiatic mangrove</name>
    <dbReference type="NCBI Taxonomy" id="61149"/>
    <lineage>
        <taxon>Eukaryota</taxon>
        <taxon>Viridiplantae</taxon>
        <taxon>Streptophyta</taxon>
        <taxon>Embryophyta</taxon>
        <taxon>Tracheophyta</taxon>
        <taxon>Spermatophyta</taxon>
        <taxon>Magnoliopsida</taxon>
        <taxon>eudicotyledons</taxon>
        <taxon>Gunneridae</taxon>
        <taxon>Pentapetalae</taxon>
        <taxon>rosids</taxon>
        <taxon>fabids</taxon>
        <taxon>Malpighiales</taxon>
        <taxon>Rhizophoraceae</taxon>
        <taxon>Rhizophora</taxon>
    </lineage>
</organism>
<name>A0A2P2LVK3_RHIMU</name>